<sequence length="70" mass="7719">MASNSLECLSVVDGSSSIEDRLQRGRLPPHLEFLNKAIKDDEPSWILLLQSTRSVYIDAASRAVGSQQSM</sequence>
<evidence type="ECO:0000313" key="2">
    <source>
        <dbReference type="Proteomes" id="UP000315295"/>
    </source>
</evidence>
<proteinExistence type="predicted"/>
<dbReference type="AlphaFoldDB" id="A0A540L9V9"/>
<dbReference type="Proteomes" id="UP000315295">
    <property type="component" value="Unassembled WGS sequence"/>
</dbReference>
<name>A0A540L9V9_MALBA</name>
<organism evidence="1 2">
    <name type="scientific">Malus baccata</name>
    <name type="common">Siberian crab apple</name>
    <name type="synonym">Pyrus baccata</name>
    <dbReference type="NCBI Taxonomy" id="106549"/>
    <lineage>
        <taxon>Eukaryota</taxon>
        <taxon>Viridiplantae</taxon>
        <taxon>Streptophyta</taxon>
        <taxon>Embryophyta</taxon>
        <taxon>Tracheophyta</taxon>
        <taxon>Spermatophyta</taxon>
        <taxon>Magnoliopsida</taxon>
        <taxon>eudicotyledons</taxon>
        <taxon>Gunneridae</taxon>
        <taxon>Pentapetalae</taxon>
        <taxon>rosids</taxon>
        <taxon>fabids</taxon>
        <taxon>Rosales</taxon>
        <taxon>Rosaceae</taxon>
        <taxon>Amygdaloideae</taxon>
        <taxon>Maleae</taxon>
        <taxon>Malus</taxon>
    </lineage>
</organism>
<protein>
    <submittedName>
        <fullName evidence="1">Uncharacterized protein</fullName>
    </submittedName>
</protein>
<evidence type="ECO:0000313" key="1">
    <source>
        <dbReference type="EMBL" id="TQD83042.1"/>
    </source>
</evidence>
<accession>A0A540L9V9</accession>
<reference evidence="1 2" key="1">
    <citation type="journal article" date="2019" name="G3 (Bethesda)">
        <title>Sequencing of a Wild Apple (Malus baccata) Genome Unravels the Differences Between Cultivated and Wild Apple Species Regarding Disease Resistance and Cold Tolerance.</title>
        <authorList>
            <person name="Chen X."/>
        </authorList>
    </citation>
    <scope>NUCLEOTIDE SEQUENCE [LARGE SCALE GENOMIC DNA]</scope>
    <source>
        <strain evidence="2">cv. Shandingzi</strain>
        <tissue evidence="1">Leaves</tissue>
    </source>
</reference>
<keyword evidence="2" id="KW-1185">Reference proteome</keyword>
<dbReference type="EMBL" id="VIEB01000696">
    <property type="protein sequence ID" value="TQD83042.1"/>
    <property type="molecule type" value="Genomic_DNA"/>
</dbReference>
<comment type="caution">
    <text evidence="1">The sequence shown here is derived from an EMBL/GenBank/DDBJ whole genome shotgun (WGS) entry which is preliminary data.</text>
</comment>
<gene>
    <name evidence="1" type="ORF">C1H46_031418</name>
</gene>